<dbReference type="AlphaFoldDB" id="A0A1I2SWU1"/>
<protein>
    <submittedName>
        <fullName evidence="2">Uncharacterized protein</fullName>
    </submittedName>
</protein>
<accession>A0A1I2SWU1</accession>
<feature type="transmembrane region" description="Helical" evidence="1">
    <location>
        <begin position="123"/>
        <end position="146"/>
    </location>
</feature>
<gene>
    <name evidence="2" type="ORF">SAMN05660282_01285</name>
</gene>
<keyword evidence="1" id="KW-0472">Membrane</keyword>
<dbReference type="InterPro" id="IPR046498">
    <property type="entry name" value="Rv1476-like"/>
</dbReference>
<dbReference type="EMBL" id="FOPJ01000006">
    <property type="protein sequence ID" value="SFG57120.1"/>
    <property type="molecule type" value="Genomic_DNA"/>
</dbReference>
<evidence type="ECO:0000313" key="2">
    <source>
        <dbReference type="EMBL" id="SFG57120.1"/>
    </source>
</evidence>
<evidence type="ECO:0000313" key="3">
    <source>
        <dbReference type="Proteomes" id="UP000199065"/>
    </source>
</evidence>
<reference evidence="2 3" key="1">
    <citation type="submission" date="2016-10" db="EMBL/GenBank/DDBJ databases">
        <authorList>
            <person name="de Groot N.N."/>
        </authorList>
    </citation>
    <scope>NUCLEOTIDE SEQUENCE [LARGE SCALE GENOMIC DNA]</scope>
    <source>
        <strain>J11</strain>
        <strain evidence="3">PG 39</strain>
    </source>
</reference>
<dbReference type="Pfam" id="PF20381">
    <property type="entry name" value="Rv1476"/>
    <property type="match status" value="1"/>
</dbReference>
<dbReference type="RefSeq" id="WP_092285587.1">
    <property type="nucleotide sequence ID" value="NZ_FOPJ01000006.1"/>
</dbReference>
<dbReference type="Proteomes" id="UP000199065">
    <property type="component" value="Unassembled WGS sequence"/>
</dbReference>
<evidence type="ECO:0000256" key="1">
    <source>
        <dbReference type="SAM" id="Phobius"/>
    </source>
</evidence>
<dbReference type="OrthoDB" id="4412029at2"/>
<sequence length="155" mass="16393">MVPDSVDIPALSADLAEDGVAVNSQFIDGDYEQLLIDAVRGHDMGVAVVDVQPRLLPDLRDMAEDLHRESGVDTVLVNAPYEGVAIVSGSLSRAEIESLEYRLGPQPPLEQVQGIITDPGLDFPWGAAGVAAVVGVLIAGVVSFVCQGMRPYNNP</sequence>
<organism evidence="2 3">
    <name type="scientific">Corynebacterium spheniscorum</name>
    <dbReference type="NCBI Taxonomy" id="185761"/>
    <lineage>
        <taxon>Bacteria</taxon>
        <taxon>Bacillati</taxon>
        <taxon>Actinomycetota</taxon>
        <taxon>Actinomycetes</taxon>
        <taxon>Mycobacteriales</taxon>
        <taxon>Corynebacteriaceae</taxon>
        <taxon>Corynebacterium</taxon>
    </lineage>
</organism>
<keyword evidence="1" id="KW-1133">Transmembrane helix</keyword>
<keyword evidence="1" id="KW-0812">Transmembrane</keyword>
<name>A0A1I2SWU1_9CORY</name>
<keyword evidence="3" id="KW-1185">Reference proteome</keyword>
<proteinExistence type="predicted"/>
<dbReference type="STRING" id="185761.SAMN05660282_01285"/>